<organism evidence="2 3">
    <name type="scientific">Parastrongyloides trichosuri</name>
    <name type="common">Possum-specific nematode worm</name>
    <dbReference type="NCBI Taxonomy" id="131310"/>
    <lineage>
        <taxon>Eukaryota</taxon>
        <taxon>Metazoa</taxon>
        <taxon>Ecdysozoa</taxon>
        <taxon>Nematoda</taxon>
        <taxon>Chromadorea</taxon>
        <taxon>Rhabditida</taxon>
        <taxon>Tylenchina</taxon>
        <taxon>Panagrolaimomorpha</taxon>
        <taxon>Strongyloidoidea</taxon>
        <taxon>Strongyloididae</taxon>
        <taxon>Parastrongyloides</taxon>
    </lineage>
</organism>
<feature type="transmembrane region" description="Helical" evidence="1">
    <location>
        <begin position="6"/>
        <end position="27"/>
    </location>
</feature>
<keyword evidence="1" id="KW-0472">Membrane</keyword>
<keyword evidence="2" id="KW-1185">Reference proteome</keyword>
<sequence>MHVFFLFPIIAIALPLKAIFGLSLYIIEIRVKVQKNLKIVANSSYLNYYNIIIKFFTFKRWYLSMKIKLYHWIINLINMLKCIFRQFITLSAVTIFFINTFYIPSILHVLLINSFSLIFID</sequence>
<reference evidence="3" key="1">
    <citation type="submission" date="2017-02" db="UniProtKB">
        <authorList>
            <consortium name="WormBaseParasite"/>
        </authorList>
    </citation>
    <scope>IDENTIFICATION</scope>
</reference>
<proteinExistence type="predicted"/>
<name>A0A0N4ZY86_PARTI</name>
<dbReference type="Proteomes" id="UP000038045">
    <property type="component" value="Unplaced"/>
</dbReference>
<evidence type="ECO:0000313" key="3">
    <source>
        <dbReference type="WBParaSite" id="PTRK_0001375850.1"/>
    </source>
</evidence>
<keyword evidence="1" id="KW-1133">Transmembrane helix</keyword>
<keyword evidence="1" id="KW-0812">Transmembrane</keyword>
<protein>
    <submittedName>
        <fullName evidence="3">7TM_GPCR_Srx domain-containing protein</fullName>
    </submittedName>
</protein>
<feature type="transmembrane region" description="Helical" evidence="1">
    <location>
        <begin position="94"/>
        <end position="120"/>
    </location>
</feature>
<dbReference type="WBParaSite" id="PTRK_0001375850.1">
    <property type="protein sequence ID" value="PTRK_0001375850.1"/>
    <property type="gene ID" value="PTRK_0001375850"/>
</dbReference>
<dbReference type="AlphaFoldDB" id="A0A0N4ZY86"/>
<feature type="transmembrane region" description="Helical" evidence="1">
    <location>
        <begin position="69"/>
        <end position="88"/>
    </location>
</feature>
<accession>A0A0N4ZY86</accession>
<evidence type="ECO:0000256" key="1">
    <source>
        <dbReference type="SAM" id="Phobius"/>
    </source>
</evidence>
<evidence type="ECO:0000313" key="2">
    <source>
        <dbReference type="Proteomes" id="UP000038045"/>
    </source>
</evidence>